<proteinExistence type="predicted"/>
<sequence>MYETVKELHIEIEQRIQQITSNRHRSIAPQFIDMMLNRVAVKYIQSKSNRKTNYKGEGLEDSKKRVDDIQSLKRETPWLKLKRDKQDSDYPNRAFVILPGDYLKLISSTSRLTYGKARLVEDLHAVYPEDEVKNLYYHLIDLSKIVPTDGSMTGQISFNGIEIDITDILSLYDTDSEKVDLYEIAGLTCDRLRSSLPVEQNVYWENLIGRYYKDCIIITSSTNDEVVFKVNDVVIPTITYNTTYDEFVKVGNKFSENDLIATENVRATLNNFYGNKNRHLNPISELVDDRLFVYYGDDFCVDAVKISYIKKPRLFSIDINQMSDMEVTPDFIDNVVSDILLVLKDDSFSAVKQQSNFE</sequence>
<evidence type="ECO:0000313" key="1">
    <source>
        <dbReference type="EMBL" id="DAD65841.1"/>
    </source>
</evidence>
<reference evidence="1" key="1">
    <citation type="journal article" date="2021" name="Proc. Natl. Acad. Sci. U.S.A.">
        <title>A Catalog of Tens of Thousands of Viruses from Human Metagenomes Reveals Hidden Associations with Chronic Diseases.</title>
        <authorList>
            <person name="Tisza M.J."/>
            <person name="Buck C.B."/>
        </authorList>
    </citation>
    <scope>NUCLEOTIDE SEQUENCE</scope>
    <source>
        <strain evidence="1">Ctt4r3</strain>
    </source>
</reference>
<organism evidence="1">
    <name type="scientific">CrAss-like virus sp. ctt4r3</name>
    <dbReference type="NCBI Taxonomy" id="2823619"/>
    <lineage>
        <taxon>Viruses</taxon>
        <taxon>Duplodnaviria</taxon>
        <taxon>Heunggongvirae</taxon>
        <taxon>Uroviricota</taxon>
        <taxon>Caudoviricetes</taxon>
        <taxon>Crassvirales</taxon>
    </lineage>
</organism>
<name>A0A8S5L7G1_9CAUD</name>
<dbReference type="EMBL" id="BK014649">
    <property type="protein sequence ID" value="DAD65841.1"/>
    <property type="molecule type" value="Genomic_DNA"/>
</dbReference>
<protein>
    <submittedName>
        <fullName evidence="1">Uncharacterized protein</fullName>
    </submittedName>
</protein>
<accession>A0A8S5L7G1</accession>